<dbReference type="Proteomes" id="UP000258016">
    <property type="component" value="Chromosome"/>
</dbReference>
<dbReference type="RefSeq" id="WP_117351638.1">
    <property type="nucleotide sequence ID" value="NZ_CP020083.1"/>
</dbReference>
<protein>
    <recommendedName>
        <fullName evidence="1">B12-binding domain-containing protein</fullName>
    </recommendedName>
</protein>
<dbReference type="GeneID" id="303484834"/>
<dbReference type="Pfam" id="PF02310">
    <property type="entry name" value="B12-binding"/>
    <property type="match status" value="1"/>
</dbReference>
<sequence>MASVFGIDLIKSTTGLFRNARLRKKASPWDGEQTGYARFARQRPSDDVGRLVEDEIIPRLLMVHQDDPRMSHFPAETPATMTPGAMSGHGAGPDNNGFRDATGAQSNDNVREQAAAPKTAAAPALVQIFDEAAIRDFASQVLIHEVDVLADMVNTYLDQNVAPEALFIQLIAPAARELGEKWNRDECDFVDVTMGLWRLQSLLRTIAVWAPPSPGWNLRTNKALFTTMPNDQHSLGTLIISECFQRAGWDVETLIEPQQSDILQALDEISYDLVGLTVTTDFSIAAVPKLLTAMRSVSCNPNLAIMIGGPALGYDPVRARELGADGTAADAEAALQLADELVSSGVERAALTL</sequence>
<evidence type="ECO:0000313" key="2">
    <source>
        <dbReference type="EMBL" id="ASR50822.1"/>
    </source>
</evidence>
<keyword evidence="3" id="KW-1185">Reference proteome</keyword>
<evidence type="ECO:0000313" key="3">
    <source>
        <dbReference type="Proteomes" id="UP000258016"/>
    </source>
</evidence>
<dbReference type="SUPFAM" id="SSF52242">
    <property type="entry name" value="Cobalamin (vitamin B12)-binding domain"/>
    <property type="match status" value="1"/>
</dbReference>
<dbReference type="CDD" id="cd02065">
    <property type="entry name" value="B12-binding_like"/>
    <property type="match status" value="1"/>
</dbReference>
<dbReference type="InterPro" id="IPR003759">
    <property type="entry name" value="Cbl-bd_cap"/>
</dbReference>
<reference evidence="2 3" key="1">
    <citation type="submission" date="2017-03" db="EMBL/GenBank/DDBJ databases">
        <title>Complete genome sequence of Blastomonas fulva degrading microcsystin LR.</title>
        <authorList>
            <person name="Lee H.-g."/>
            <person name="Jin L."/>
            <person name="oh H.-M."/>
        </authorList>
    </citation>
    <scope>NUCLEOTIDE SEQUENCE [LARGE SCALE GENOMIC DNA]</scope>
    <source>
        <strain evidence="2 3">T2</strain>
    </source>
</reference>
<name>A0ABM6M4G4_9SPHN</name>
<gene>
    <name evidence="2" type="ORF">B5J99_04500</name>
</gene>
<evidence type="ECO:0000259" key="1">
    <source>
        <dbReference type="PROSITE" id="PS51332"/>
    </source>
</evidence>
<dbReference type="Gene3D" id="3.40.50.280">
    <property type="entry name" value="Cobalamin-binding domain"/>
    <property type="match status" value="1"/>
</dbReference>
<dbReference type="InterPro" id="IPR036724">
    <property type="entry name" value="Cobalamin-bd_sf"/>
</dbReference>
<feature type="domain" description="B12-binding" evidence="1">
    <location>
        <begin position="220"/>
        <end position="352"/>
    </location>
</feature>
<dbReference type="Pfam" id="PF02607">
    <property type="entry name" value="B12-binding_2"/>
    <property type="match status" value="1"/>
</dbReference>
<proteinExistence type="predicted"/>
<dbReference type="EMBL" id="CP020083">
    <property type="protein sequence ID" value="ASR50822.1"/>
    <property type="molecule type" value="Genomic_DNA"/>
</dbReference>
<organism evidence="2 3">
    <name type="scientific">Blastomonas fulva</name>
    <dbReference type="NCBI Taxonomy" id="1550728"/>
    <lineage>
        <taxon>Bacteria</taxon>
        <taxon>Pseudomonadati</taxon>
        <taxon>Pseudomonadota</taxon>
        <taxon>Alphaproteobacteria</taxon>
        <taxon>Sphingomonadales</taxon>
        <taxon>Sphingomonadaceae</taxon>
        <taxon>Blastomonas</taxon>
    </lineage>
</organism>
<accession>A0ABM6M4G4</accession>
<dbReference type="PROSITE" id="PS51332">
    <property type="entry name" value="B12_BINDING"/>
    <property type="match status" value="1"/>
</dbReference>
<dbReference type="InterPro" id="IPR006158">
    <property type="entry name" value="Cobalamin-bd"/>
</dbReference>